<evidence type="ECO:0000313" key="2">
    <source>
        <dbReference type="Proteomes" id="UP000191171"/>
    </source>
</evidence>
<comment type="caution">
    <text evidence="1">The sequence shown here is derived from an EMBL/GenBank/DDBJ whole genome shotgun (WGS) entry which is preliminary data.</text>
</comment>
<dbReference type="EMBL" id="MVGJ01000031">
    <property type="protein sequence ID" value="OOL82896.1"/>
    <property type="molecule type" value="Genomic_DNA"/>
</dbReference>
<dbReference type="AlphaFoldDB" id="A0A1S8IN74"/>
<evidence type="ECO:0000313" key="1">
    <source>
        <dbReference type="EMBL" id="OOL82896.1"/>
    </source>
</evidence>
<proteinExistence type="predicted"/>
<reference evidence="1 2" key="1">
    <citation type="submission" date="2017-02" db="EMBL/GenBank/DDBJ databases">
        <title>Clonality and virulence of isolates of VRE in Hematopoietic Stem Cell Transplanted (HSCT) patients.</title>
        <authorList>
            <person name="Marchi A.P."/>
            <person name="Martins R.C."/>
            <person name="Marie S.K."/>
            <person name="Levin A.S."/>
            <person name="Costa S.F."/>
        </authorList>
    </citation>
    <scope>NUCLEOTIDE SEQUENCE [LARGE SCALE GENOMIC DNA]</scope>
    <source>
        <strain evidence="1 2">LIM1759</strain>
    </source>
</reference>
<sequence>MFHLLLLGNKPKELENMESCFLFFVLITQSKTQVSQPLVFMLKLGELIWKKENKNEP</sequence>
<name>A0A1S8IN74_ENTFC</name>
<protein>
    <submittedName>
        <fullName evidence="1">Uncharacterized protein</fullName>
    </submittedName>
</protein>
<gene>
    <name evidence="1" type="ORF">B1P95_06820</name>
</gene>
<organism evidence="1 2">
    <name type="scientific">Enterococcus faecium</name>
    <name type="common">Streptococcus faecium</name>
    <dbReference type="NCBI Taxonomy" id="1352"/>
    <lineage>
        <taxon>Bacteria</taxon>
        <taxon>Bacillati</taxon>
        <taxon>Bacillota</taxon>
        <taxon>Bacilli</taxon>
        <taxon>Lactobacillales</taxon>
        <taxon>Enterococcaceae</taxon>
        <taxon>Enterococcus</taxon>
    </lineage>
</organism>
<accession>A0A1S8IN74</accession>
<dbReference type="Proteomes" id="UP000191171">
    <property type="component" value="Unassembled WGS sequence"/>
</dbReference>